<name>A0A0D1ZZT6_EXOME</name>
<dbReference type="Pfam" id="PF01205">
    <property type="entry name" value="Impact_N"/>
    <property type="match status" value="1"/>
</dbReference>
<dbReference type="EMBL" id="KN847523">
    <property type="protein sequence ID" value="KIV92333.1"/>
    <property type="molecule type" value="Genomic_DNA"/>
</dbReference>
<dbReference type="OrthoDB" id="69641at2759"/>
<dbReference type="Pfam" id="PF05773">
    <property type="entry name" value="RWD"/>
    <property type="match status" value="1"/>
</dbReference>
<keyword evidence="3" id="KW-0963">Cytoplasm</keyword>
<dbReference type="SMART" id="SM00591">
    <property type="entry name" value="RWD"/>
    <property type="match status" value="1"/>
</dbReference>
<dbReference type="PROSITE" id="PS50908">
    <property type="entry name" value="RWD"/>
    <property type="match status" value="1"/>
</dbReference>
<keyword evidence="10" id="KW-1185">Reference proteome</keyword>
<dbReference type="PANTHER" id="PTHR16301:SF25">
    <property type="entry name" value="PROTEIN IMPACT"/>
    <property type="match status" value="1"/>
</dbReference>
<feature type="region of interest" description="Disordered" evidence="7">
    <location>
        <begin position="116"/>
        <end position="162"/>
    </location>
</feature>
<evidence type="ECO:0000256" key="6">
    <source>
        <dbReference type="ARBA" id="ARBA00023016"/>
    </source>
</evidence>
<keyword evidence="6" id="KW-0346">Stress response</keyword>
<evidence type="ECO:0000259" key="8">
    <source>
        <dbReference type="PROSITE" id="PS50908"/>
    </source>
</evidence>
<dbReference type="SUPFAM" id="SSF54495">
    <property type="entry name" value="UBC-like"/>
    <property type="match status" value="1"/>
</dbReference>
<dbReference type="CDD" id="cd23822">
    <property type="entry name" value="RWD_ScYIH1-like"/>
    <property type="match status" value="1"/>
</dbReference>
<dbReference type="InterPro" id="IPR023582">
    <property type="entry name" value="Impact"/>
</dbReference>
<evidence type="ECO:0000256" key="1">
    <source>
        <dbReference type="ARBA" id="ARBA00004496"/>
    </source>
</evidence>
<dbReference type="PROSITE" id="PS00910">
    <property type="entry name" value="UPF0029"/>
    <property type="match status" value="1"/>
</dbReference>
<comment type="subcellular location">
    <subcellularLocation>
        <location evidence="1">Cytoplasm</location>
    </subcellularLocation>
</comment>
<protein>
    <recommendedName>
        <fullName evidence="8">RWD domain-containing protein</fullName>
    </recommendedName>
</protein>
<proteinExistence type="inferred from homology"/>
<dbReference type="PANTHER" id="PTHR16301">
    <property type="entry name" value="IMPACT-RELATED"/>
    <property type="match status" value="1"/>
</dbReference>
<keyword evidence="5" id="KW-0810">Translation regulation</keyword>
<dbReference type="GO" id="GO:0006446">
    <property type="term" value="P:regulation of translational initiation"/>
    <property type="evidence" value="ECO:0007669"/>
    <property type="project" value="TreeGrafter"/>
</dbReference>
<evidence type="ECO:0000256" key="5">
    <source>
        <dbReference type="ARBA" id="ARBA00022845"/>
    </source>
</evidence>
<evidence type="ECO:0000256" key="2">
    <source>
        <dbReference type="ARBA" id="ARBA00007665"/>
    </source>
</evidence>
<dbReference type="InterPro" id="IPR016135">
    <property type="entry name" value="UBQ-conjugating_enzyme/RWD"/>
</dbReference>
<dbReference type="GO" id="GO:0005737">
    <property type="term" value="C:cytoplasm"/>
    <property type="evidence" value="ECO:0007669"/>
    <property type="project" value="UniProtKB-SubCell"/>
</dbReference>
<dbReference type="HOGENOM" id="CLU_045276_0_1_1"/>
<sequence length="306" mass="33219">MPPDDGTVLDNAALADELEALNSIYESDTLTVRDHRSDVATSILRLPELPFSFLVSFPRDYPDVPPVIIGTESTGGSGKGEGEIAVNILRDVLGRTWVPGQVCLFDLVEETGPLLQQQHGQHIHGATEDNTQDASDRSAVPGHDERHESDLTPDAASLMDPPPWTMSDPMVVSKSTFVARVCRVSSLDEAQNSISHLLSTNKKVATATHNIQAWRIQHANSSSGLTSTIQDCDDDGETAAGGRLLHLLQLMDVWNVVVVVTRWYGGVKLGPDRFRLINSVAREALVKGGFVKEEGDKPKGKGKNKK</sequence>
<dbReference type="Gene3D" id="3.10.110.10">
    <property type="entry name" value="Ubiquitin Conjugating Enzyme"/>
    <property type="match status" value="1"/>
</dbReference>
<comment type="similarity">
    <text evidence="2">Belongs to the IMPACT family.</text>
</comment>
<feature type="domain" description="RWD" evidence="8">
    <location>
        <begin position="16"/>
        <end position="118"/>
    </location>
</feature>
<reference evidence="9 10" key="1">
    <citation type="submission" date="2015-01" db="EMBL/GenBank/DDBJ databases">
        <title>The Genome Sequence of Exophiala mesophila CBS40295.</title>
        <authorList>
            <consortium name="The Broad Institute Genomics Platform"/>
            <person name="Cuomo C."/>
            <person name="de Hoog S."/>
            <person name="Gorbushina A."/>
            <person name="Stielow B."/>
            <person name="Teixiera M."/>
            <person name="Abouelleil A."/>
            <person name="Chapman S.B."/>
            <person name="Priest M."/>
            <person name="Young S.K."/>
            <person name="Wortman J."/>
            <person name="Nusbaum C."/>
            <person name="Birren B."/>
        </authorList>
    </citation>
    <scope>NUCLEOTIDE SEQUENCE [LARGE SCALE GENOMIC DNA]</scope>
    <source>
        <strain evidence="9 10">CBS 40295</strain>
    </source>
</reference>
<organism evidence="9 10">
    <name type="scientific">Exophiala mesophila</name>
    <name type="common">Black yeast-like fungus</name>
    <dbReference type="NCBI Taxonomy" id="212818"/>
    <lineage>
        <taxon>Eukaryota</taxon>
        <taxon>Fungi</taxon>
        <taxon>Dikarya</taxon>
        <taxon>Ascomycota</taxon>
        <taxon>Pezizomycotina</taxon>
        <taxon>Eurotiomycetes</taxon>
        <taxon>Chaetothyriomycetidae</taxon>
        <taxon>Chaetothyriales</taxon>
        <taxon>Herpotrichiellaceae</taxon>
        <taxon>Exophiala</taxon>
    </lineage>
</organism>
<dbReference type="OMA" id="HLMQVMD"/>
<dbReference type="Gene3D" id="3.30.230.30">
    <property type="entry name" value="Impact, N-terminal domain"/>
    <property type="match status" value="1"/>
</dbReference>
<gene>
    <name evidence="9" type="ORF">PV10_06785</name>
</gene>
<evidence type="ECO:0000313" key="9">
    <source>
        <dbReference type="EMBL" id="KIV92333.1"/>
    </source>
</evidence>
<keyword evidence="4" id="KW-0678">Repressor</keyword>
<evidence type="ECO:0000256" key="7">
    <source>
        <dbReference type="SAM" id="MobiDB-lite"/>
    </source>
</evidence>
<dbReference type="RefSeq" id="XP_016223907.1">
    <property type="nucleotide sequence ID" value="XM_016371614.1"/>
</dbReference>
<dbReference type="InterPro" id="IPR020568">
    <property type="entry name" value="Ribosomal_Su5_D2-typ_SF"/>
</dbReference>
<dbReference type="InterPro" id="IPR036956">
    <property type="entry name" value="Impact_N_sf"/>
</dbReference>
<evidence type="ECO:0000256" key="3">
    <source>
        <dbReference type="ARBA" id="ARBA00022490"/>
    </source>
</evidence>
<dbReference type="InterPro" id="IPR001498">
    <property type="entry name" value="Impact_N"/>
</dbReference>
<dbReference type="AlphaFoldDB" id="A0A0D1ZZT6"/>
<evidence type="ECO:0000256" key="4">
    <source>
        <dbReference type="ARBA" id="ARBA00022491"/>
    </source>
</evidence>
<dbReference type="GO" id="GO:0140469">
    <property type="term" value="P:GCN2-mediated signaling"/>
    <property type="evidence" value="ECO:0007669"/>
    <property type="project" value="TreeGrafter"/>
</dbReference>
<dbReference type="GeneID" id="27324630"/>
<accession>A0A0D1ZZT6</accession>
<dbReference type="Proteomes" id="UP000054302">
    <property type="component" value="Unassembled WGS sequence"/>
</dbReference>
<evidence type="ECO:0000313" key="10">
    <source>
        <dbReference type="Proteomes" id="UP000054302"/>
    </source>
</evidence>
<dbReference type="InterPro" id="IPR020569">
    <property type="entry name" value="UPF0029_Impact_CS"/>
</dbReference>
<dbReference type="SUPFAM" id="SSF54211">
    <property type="entry name" value="Ribosomal protein S5 domain 2-like"/>
    <property type="match status" value="1"/>
</dbReference>
<dbReference type="STRING" id="212818.A0A0D1ZZT6"/>
<dbReference type="VEuPathDB" id="FungiDB:PV10_06785"/>
<dbReference type="InterPro" id="IPR006575">
    <property type="entry name" value="RWD_dom"/>
</dbReference>